<dbReference type="PROSITE" id="PS00383">
    <property type="entry name" value="TYR_PHOSPHATASE_1"/>
    <property type="match status" value="1"/>
</dbReference>
<keyword evidence="4" id="KW-0732">Signal</keyword>
<evidence type="ECO:0000256" key="3">
    <source>
        <dbReference type="ARBA" id="ARBA00022692"/>
    </source>
</evidence>
<evidence type="ECO:0000259" key="14">
    <source>
        <dbReference type="PROSITE" id="PS50055"/>
    </source>
</evidence>
<dbReference type="InterPro" id="IPR016130">
    <property type="entry name" value="Tyr_Pase_AS"/>
</dbReference>
<sequence length="1456" mass="166071">MANKFYFKKHWKPPYQIFEYCILIFILLIFNTNGQNTSSENTTDDIEIQVEKTSNSLAFTVVDTEKYELQNVTCRNIKNVETAGNENHICLGLDPCSTYLAVLTIKQLSDENQQMVEITRDEKTEYQEPVVWIDEILTSTESINITWTTEYRTCVLNYQVEAVTAGNTFQSTLANDINFQLFESLSPCREYTITLKTYNINSTLISTQTNKSTTEYEEPGNVTLSIEPYENAQMKVIWGPLTHTTCVRYYYLKWFIKDCDATNANTSNTFALLNDSVEDGNNTTPIPDESIQCEWNANLTEAATNDYVIGGLEGCEDYVFQIYINNNVTIKSEQPFVSPEQVPSAVSIISTDIGNSNISLIWKPPVHHRKCVKDYFVEINGPQQRPILELPPKNTYTEDTYTDFDDLDPCGKYNYTITPRSKNESLGQSFSRTFETLEGRPSAVQHVTIVSKPLSFQISWEPPAYADLCLNVYRLCGWDNENKMIPEFDQSTSNTSIFIDGLKSCMTYTIQIIPTTKSMDGELLHIEEETAAMVAPAPEVQMMGVYPTKFAISARESDVNNKCATIFARIVCIARGPAPIAVAEKYVKGQLVILFNAEIGPLSPFTEYVCNTSFFNIAGWSANKTFVQKTESYFPNRPEHLSLKTRTNSTLSFTWTPPVYSNGIISLYILYFQFVEAGYGIPSRCSGYSSDPVSRESSVLELLFNDLRPYTRYSIQVAAKNEFGIGEYTQPNVVITKPWISDPITNLKSTPNGPSETDSEYKAYVILNWFSPCKSNGIIEYFLLEFTGVRQDYDTVHFQREFKAEFNSDGVVTFNETNLRPEYSYSVSVSVKTKDVDIFSTAVRDKFESPAGIPNKLEVADINKSRVEAYENSNPSKTAIVRFPADILESDSGTIMYVALLLSQKDCDKIQLRYGAMNTILEWPTTKSWNNVYEDKNSDCITQYQTTPAHWNPRSRRAATSNEIEFVIGTEDCVGSSSAYCNGPLKPDTEYSLVIRLFTKSGYNDAAILEFRTDALIELTIILASVSSCLLLAFIAGFIYLWVTKRIKWQRESCHGIEDSFGDIMAKNFAIFYRDLSKPEKIAREFKELTAVALDLSYSASEMGYNKNRYADIFPYDKNRVILDIDADGSDYINASFIDGYRRRKEYIATQGPKPESAKDFWRMVLQHNVRVIVMVTQFREGDIIKCHEYFPLKSKGINVIVKKKDSFDLYDRTELSVTHETFGLKQKVVHFYFKKWPDHGCPTDPTHLITFIRKVKVEKVPSYSPIVVHCSAGVGRTGTFIGLDIIMQRLKNESKINIYETVKKLRFQRMKMVQTLAQYTFLYTCAYELVKHKNTRSILKEDSKTQKKVSFESDPESNSSGTRKISDISHNESDMSSILSDNPSALERSNRNTNGNTIPIRFSSNIKEPDNNENDESFIMFLKYPCRILCKLFTNLLKYSFKDNRDFIWSALYRR</sequence>
<dbReference type="PANTHER" id="PTHR46957:SF3">
    <property type="entry name" value="CYTOKINE RECEPTOR"/>
    <property type="match status" value="1"/>
</dbReference>
<dbReference type="FunFam" id="3.90.190.10:FF:000102">
    <property type="entry name" value="Receptor-type tyrosine-protein phosphatase"/>
    <property type="match status" value="1"/>
</dbReference>
<dbReference type="InterPro" id="IPR003595">
    <property type="entry name" value="Tyr_Pase_cat"/>
</dbReference>
<evidence type="ECO:0000256" key="6">
    <source>
        <dbReference type="ARBA" id="ARBA00022801"/>
    </source>
</evidence>
<dbReference type="PROSITE" id="PS50853">
    <property type="entry name" value="FN3"/>
    <property type="match status" value="3"/>
</dbReference>
<evidence type="ECO:0000256" key="1">
    <source>
        <dbReference type="ARBA" id="ARBA00004479"/>
    </source>
</evidence>
<feature type="region of interest" description="Disordered" evidence="12">
    <location>
        <begin position="1345"/>
        <end position="1407"/>
    </location>
</feature>
<dbReference type="EC" id="3.1.3.48" evidence="2"/>
<evidence type="ECO:0000256" key="9">
    <source>
        <dbReference type="ARBA" id="ARBA00023136"/>
    </source>
</evidence>
<keyword evidence="8 13" id="KW-1133">Transmembrane helix</keyword>
<dbReference type="GO" id="GO:0016020">
    <property type="term" value="C:membrane"/>
    <property type="evidence" value="ECO:0007669"/>
    <property type="project" value="UniProtKB-SubCell"/>
</dbReference>
<dbReference type="InterPro" id="IPR013783">
    <property type="entry name" value="Ig-like_fold"/>
</dbReference>
<dbReference type="STRING" id="7375.A0A0L0CQ76"/>
<dbReference type="Gene3D" id="3.90.190.10">
    <property type="entry name" value="Protein tyrosine phosphatase superfamily"/>
    <property type="match status" value="1"/>
</dbReference>
<accession>A0A0L0CQ76</accession>
<dbReference type="PANTHER" id="PTHR46957">
    <property type="entry name" value="CYTOKINE RECEPTOR"/>
    <property type="match status" value="1"/>
</dbReference>
<keyword evidence="5" id="KW-0677">Repeat</keyword>
<organism evidence="17 18">
    <name type="scientific">Lucilia cuprina</name>
    <name type="common">Green bottle fly</name>
    <name type="synonym">Australian sheep blowfly</name>
    <dbReference type="NCBI Taxonomy" id="7375"/>
    <lineage>
        <taxon>Eukaryota</taxon>
        <taxon>Metazoa</taxon>
        <taxon>Ecdysozoa</taxon>
        <taxon>Arthropoda</taxon>
        <taxon>Hexapoda</taxon>
        <taxon>Insecta</taxon>
        <taxon>Pterygota</taxon>
        <taxon>Neoptera</taxon>
        <taxon>Endopterygota</taxon>
        <taxon>Diptera</taxon>
        <taxon>Brachycera</taxon>
        <taxon>Muscomorpha</taxon>
        <taxon>Oestroidea</taxon>
        <taxon>Calliphoridae</taxon>
        <taxon>Luciliinae</taxon>
        <taxon>Lucilia</taxon>
    </lineage>
</organism>
<evidence type="ECO:0000256" key="13">
    <source>
        <dbReference type="SAM" id="Phobius"/>
    </source>
</evidence>
<protein>
    <recommendedName>
        <fullName evidence="2">protein-tyrosine-phosphatase</fullName>
        <ecNumber evidence="2">3.1.3.48</ecNumber>
    </recommendedName>
</protein>
<keyword evidence="7" id="KW-0904">Protein phosphatase</keyword>
<evidence type="ECO:0000256" key="11">
    <source>
        <dbReference type="ARBA" id="ARBA00051722"/>
    </source>
</evidence>
<dbReference type="InterPro" id="IPR003961">
    <property type="entry name" value="FN3_dom"/>
</dbReference>
<evidence type="ECO:0000256" key="12">
    <source>
        <dbReference type="SAM" id="MobiDB-lite"/>
    </source>
</evidence>
<comment type="caution">
    <text evidence="17">The sequence shown here is derived from an EMBL/GenBank/DDBJ whole genome shotgun (WGS) entry which is preliminary data.</text>
</comment>
<dbReference type="EMBL" id="JRES01000077">
    <property type="protein sequence ID" value="KNC34386.1"/>
    <property type="molecule type" value="Genomic_DNA"/>
</dbReference>
<feature type="domain" description="Fibronectin type-III" evidence="16">
    <location>
        <begin position="440"/>
        <end position="537"/>
    </location>
</feature>
<dbReference type="PROSITE" id="PS50055">
    <property type="entry name" value="TYR_PHOSPHATASE_PTP"/>
    <property type="match status" value="1"/>
</dbReference>
<evidence type="ECO:0000256" key="4">
    <source>
        <dbReference type="ARBA" id="ARBA00022729"/>
    </source>
</evidence>
<dbReference type="GO" id="GO:0009653">
    <property type="term" value="P:anatomical structure morphogenesis"/>
    <property type="evidence" value="ECO:0007669"/>
    <property type="project" value="UniProtKB-ARBA"/>
</dbReference>
<evidence type="ECO:0000313" key="18">
    <source>
        <dbReference type="Proteomes" id="UP000037069"/>
    </source>
</evidence>
<dbReference type="GO" id="GO:0004725">
    <property type="term" value="F:protein tyrosine phosphatase activity"/>
    <property type="evidence" value="ECO:0007669"/>
    <property type="project" value="UniProtKB-EC"/>
</dbReference>
<evidence type="ECO:0000256" key="8">
    <source>
        <dbReference type="ARBA" id="ARBA00022989"/>
    </source>
</evidence>
<dbReference type="InterPro" id="IPR036116">
    <property type="entry name" value="FN3_sf"/>
</dbReference>
<dbReference type="SUPFAM" id="SSF52799">
    <property type="entry name" value="(Phosphotyrosine protein) phosphatases II"/>
    <property type="match status" value="1"/>
</dbReference>
<dbReference type="CDD" id="cd00063">
    <property type="entry name" value="FN3"/>
    <property type="match status" value="3"/>
</dbReference>
<evidence type="ECO:0000259" key="16">
    <source>
        <dbReference type="PROSITE" id="PS50853"/>
    </source>
</evidence>
<dbReference type="Pfam" id="PF18861">
    <property type="entry name" value="PTP_tm"/>
    <property type="match status" value="1"/>
</dbReference>
<dbReference type="Pfam" id="PF00102">
    <property type="entry name" value="Y_phosphatase"/>
    <property type="match status" value="1"/>
</dbReference>
<comment type="subcellular location">
    <subcellularLocation>
        <location evidence="1">Membrane</location>
        <topology evidence="1">Single-pass type I membrane protein</topology>
    </subcellularLocation>
</comment>
<feature type="domain" description="Tyrosine specific protein phosphatases" evidence="15">
    <location>
        <begin position="1247"/>
        <end position="1321"/>
    </location>
</feature>
<dbReference type="Gene3D" id="2.60.40.10">
    <property type="entry name" value="Immunoglobulins"/>
    <property type="match status" value="3"/>
</dbReference>
<dbReference type="InterPro" id="IPR029021">
    <property type="entry name" value="Prot-tyrosine_phosphatase-like"/>
</dbReference>
<feature type="non-terminal residue" evidence="17">
    <location>
        <position position="1456"/>
    </location>
</feature>
<feature type="domain" description="Fibronectin type-III" evidence="16">
    <location>
        <begin position="637"/>
        <end position="739"/>
    </location>
</feature>
<feature type="compositionally biased region" description="Basic and acidic residues" evidence="12">
    <location>
        <begin position="1365"/>
        <end position="1374"/>
    </location>
</feature>
<keyword evidence="9 13" id="KW-0472">Membrane</keyword>
<feature type="domain" description="Tyrosine-protein phosphatase" evidence="14">
    <location>
        <begin position="1082"/>
        <end position="1330"/>
    </location>
</feature>
<comment type="catalytic activity">
    <reaction evidence="11">
        <text>O-phospho-L-tyrosyl-[protein] + H2O = L-tyrosyl-[protein] + phosphate</text>
        <dbReference type="Rhea" id="RHEA:10684"/>
        <dbReference type="Rhea" id="RHEA-COMP:10136"/>
        <dbReference type="Rhea" id="RHEA-COMP:20101"/>
        <dbReference type="ChEBI" id="CHEBI:15377"/>
        <dbReference type="ChEBI" id="CHEBI:43474"/>
        <dbReference type="ChEBI" id="CHEBI:46858"/>
        <dbReference type="ChEBI" id="CHEBI:61978"/>
        <dbReference type="EC" id="3.1.3.48"/>
    </reaction>
</comment>
<dbReference type="PROSITE" id="PS50056">
    <property type="entry name" value="TYR_PHOSPHATASE_2"/>
    <property type="match status" value="1"/>
</dbReference>
<dbReference type="Proteomes" id="UP000037069">
    <property type="component" value="Unassembled WGS sequence"/>
</dbReference>
<dbReference type="InterPro" id="IPR000387">
    <property type="entry name" value="Tyr_Pase_dom"/>
</dbReference>
<evidence type="ECO:0000256" key="5">
    <source>
        <dbReference type="ARBA" id="ARBA00022737"/>
    </source>
</evidence>
<evidence type="ECO:0000313" key="17">
    <source>
        <dbReference type="EMBL" id="KNC34386.1"/>
    </source>
</evidence>
<evidence type="ECO:0000256" key="7">
    <source>
        <dbReference type="ARBA" id="ARBA00022912"/>
    </source>
</evidence>
<dbReference type="PRINTS" id="PR00700">
    <property type="entry name" value="PRTYPHPHTASE"/>
</dbReference>
<dbReference type="InterPro" id="IPR050713">
    <property type="entry name" value="RTP_Phos/Ushers"/>
</dbReference>
<dbReference type="GO" id="GO:0048666">
    <property type="term" value="P:neuron development"/>
    <property type="evidence" value="ECO:0007669"/>
    <property type="project" value="UniProtKB-ARBA"/>
</dbReference>
<keyword evidence="18" id="KW-1185">Reference proteome</keyword>
<dbReference type="SMART" id="SM00060">
    <property type="entry name" value="FN3"/>
    <property type="match status" value="7"/>
</dbReference>
<evidence type="ECO:0000256" key="10">
    <source>
        <dbReference type="ARBA" id="ARBA00023180"/>
    </source>
</evidence>
<dbReference type="InterPro" id="IPR000242">
    <property type="entry name" value="PTP_cat"/>
</dbReference>
<dbReference type="SMART" id="SM00194">
    <property type="entry name" value="PTPc"/>
    <property type="match status" value="1"/>
</dbReference>
<feature type="transmembrane region" description="Helical" evidence="13">
    <location>
        <begin position="1019"/>
        <end position="1043"/>
    </location>
</feature>
<dbReference type="InterPro" id="IPR041201">
    <property type="entry name" value="PTPRJ_TM"/>
</dbReference>
<feature type="compositionally biased region" description="Polar residues" evidence="12">
    <location>
        <begin position="1375"/>
        <end position="1384"/>
    </location>
</feature>
<gene>
    <name evidence="17" type="ORF">FF38_03026</name>
</gene>
<reference evidence="17 18" key="1">
    <citation type="journal article" date="2015" name="Nat. Commun.">
        <title>Lucilia cuprina genome unlocks parasitic fly biology to underpin future interventions.</title>
        <authorList>
            <person name="Anstead C.A."/>
            <person name="Korhonen P.K."/>
            <person name="Young N.D."/>
            <person name="Hall R.S."/>
            <person name="Jex A.R."/>
            <person name="Murali S.C."/>
            <person name="Hughes D.S."/>
            <person name="Lee S.F."/>
            <person name="Perry T."/>
            <person name="Stroehlein A.J."/>
            <person name="Ansell B.R."/>
            <person name="Breugelmans B."/>
            <person name="Hofmann A."/>
            <person name="Qu J."/>
            <person name="Dugan S."/>
            <person name="Lee S.L."/>
            <person name="Chao H."/>
            <person name="Dinh H."/>
            <person name="Han Y."/>
            <person name="Doddapaneni H.V."/>
            <person name="Worley K.C."/>
            <person name="Muzny D.M."/>
            <person name="Ioannidis P."/>
            <person name="Waterhouse R.M."/>
            <person name="Zdobnov E.M."/>
            <person name="James P.J."/>
            <person name="Bagnall N.H."/>
            <person name="Kotze A.C."/>
            <person name="Gibbs R.A."/>
            <person name="Richards S."/>
            <person name="Batterham P."/>
            <person name="Gasser R.B."/>
        </authorList>
    </citation>
    <scope>NUCLEOTIDE SEQUENCE [LARGE SCALE GENOMIC DNA]</scope>
    <source>
        <strain evidence="17 18">LS</strain>
        <tissue evidence="17">Full body</tissue>
    </source>
</reference>
<name>A0A0L0CQ76_LUCCU</name>
<feature type="domain" description="Fibronectin type-III" evidence="16">
    <location>
        <begin position="342"/>
        <end position="439"/>
    </location>
</feature>
<dbReference type="OMA" id="GNTIKCH"/>
<feature type="compositionally biased region" description="Polar residues" evidence="12">
    <location>
        <begin position="1392"/>
        <end position="1407"/>
    </location>
</feature>
<evidence type="ECO:0000256" key="2">
    <source>
        <dbReference type="ARBA" id="ARBA00013064"/>
    </source>
</evidence>
<dbReference type="CDD" id="cd00047">
    <property type="entry name" value="PTPc"/>
    <property type="match status" value="1"/>
</dbReference>
<keyword evidence="3 13" id="KW-0812">Transmembrane</keyword>
<dbReference type="OrthoDB" id="5854685at2759"/>
<keyword evidence="6" id="KW-0378">Hydrolase</keyword>
<keyword evidence="10" id="KW-0325">Glycoprotein</keyword>
<dbReference type="SUPFAM" id="SSF49265">
    <property type="entry name" value="Fibronectin type III"/>
    <property type="match status" value="2"/>
</dbReference>
<proteinExistence type="predicted"/>
<evidence type="ECO:0000259" key="15">
    <source>
        <dbReference type="PROSITE" id="PS50056"/>
    </source>
</evidence>
<dbReference type="Pfam" id="PF00041">
    <property type="entry name" value="fn3"/>
    <property type="match status" value="1"/>
</dbReference>
<dbReference type="SMART" id="SM00404">
    <property type="entry name" value="PTPc_motif"/>
    <property type="match status" value="1"/>
</dbReference>